<feature type="chain" id="PRO_5043944768" evidence="2">
    <location>
        <begin position="23"/>
        <end position="82"/>
    </location>
</feature>
<accession>A0AAV8AMB5</accession>
<dbReference type="Proteomes" id="UP001140206">
    <property type="component" value="Unassembled WGS sequence"/>
</dbReference>
<dbReference type="PANTHER" id="PTHR36040">
    <property type="entry name" value="OS04G0188500 PROTEIN"/>
    <property type="match status" value="1"/>
</dbReference>
<evidence type="ECO:0000256" key="1">
    <source>
        <dbReference type="SAM" id="MobiDB-lite"/>
    </source>
</evidence>
<keyword evidence="2" id="KW-0732">Signal</keyword>
<proteinExistence type="predicted"/>
<dbReference type="PANTHER" id="PTHR36040:SF3">
    <property type="entry name" value="OS04G0188500 PROTEIN"/>
    <property type="match status" value="1"/>
</dbReference>
<keyword evidence="4" id="KW-1185">Reference proteome</keyword>
<dbReference type="AlphaFoldDB" id="A0AAV8AMB5"/>
<evidence type="ECO:0000256" key="2">
    <source>
        <dbReference type="SAM" id="SignalP"/>
    </source>
</evidence>
<evidence type="ECO:0000313" key="4">
    <source>
        <dbReference type="Proteomes" id="UP001140206"/>
    </source>
</evidence>
<sequence length="82" mass="8555">MKPSRKLLALILILAMMTCSFAMRGMAMDQVEEAIKAKNKVASFGGSTTIDNHHAIPRDQYNNHGGGSGEDDGSGSGSGGTN</sequence>
<protein>
    <submittedName>
        <fullName evidence="3">Uncharacterized protein</fullName>
    </submittedName>
</protein>
<dbReference type="EMBL" id="JAMFTS010006844">
    <property type="protein sequence ID" value="KAJ4731778.1"/>
    <property type="molecule type" value="Genomic_DNA"/>
</dbReference>
<name>A0AAV8AMB5_9POAL</name>
<gene>
    <name evidence="3" type="ORF">LUZ62_009536</name>
</gene>
<evidence type="ECO:0000313" key="3">
    <source>
        <dbReference type="EMBL" id="KAJ4731778.1"/>
    </source>
</evidence>
<feature type="region of interest" description="Disordered" evidence="1">
    <location>
        <begin position="46"/>
        <end position="82"/>
    </location>
</feature>
<reference evidence="3" key="1">
    <citation type="submission" date="2022-08" db="EMBL/GenBank/DDBJ databases">
        <authorList>
            <person name="Marques A."/>
        </authorList>
    </citation>
    <scope>NUCLEOTIDE SEQUENCE</scope>
    <source>
        <strain evidence="3">RhyPub2mFocal</strain>
        <tissue evidence="3">Leaves</tissue>
    </source>
</reference>
<feature type="compositionally biased region" description="Gly residues" evidence="1">
    <location>
        <begin position="64"/>
        <end position="82"/>
    </location>
</feature>
<organism evidence="3 4">
    <name type="scientific">Rhynchospora pubera</name>
    <dbReference type="NCBI Taxonomy" id="906938"/>
    <lineage>
        <taxon>Eukaryota</taxon>
        <taxon>Viridiplantae</taxon>
        <taxon>Streptophyta</taxon>
        <taxon>Embryophyta</taxon>
        <taxon>Tracheophyta</taxon>
        <taxon>Spermatophyta</taxon>
        <taxon>Magnoliopsida</taxon>
        <taxon>Liliopsida</taxon>
        <taxon>Poales</taxon>
        <taxon>Cyperaceae</taxon>
        <taxon>Cyperoideae</taxon>
        <taxon>Rhynchosporeae</taxon>
        <taxon>Rhynchospora</taxon>
    </lineage>
</organism>
<comment type="caution">
    <text evidence="3">The sequence shown here is derived from an EMBL/GenBank/DDBJ whole genome shotgun (WGS) entry which is preliminary data.</text>
</comment>
<feature type="signal peptide" evidence="2">
    <location>
        <begin position="1"/>
        <end position="22"/>
    </location>
</feature>